<evidence type="ECO:0000256" key="4">
    <source>
        <dbReference type="ARBA" id="ARBA00025472"/>
    </source>
</evidence>
<dbReference type="InterPro" id="IPR036086">
    <property type="entry name" value="ParB/Sulfiredoxin_sf"/>
</dbReference>
<dbReference type="InterPro" id="IPR057240">
    <property type="entry name" value="ParB_dimer_C"/>
</dbReference>
<accession>A0ABU9D9K3</accession>
<dbReference type="Pfam" id="PF02195">
    <property type="entry name" value="ParB_N"/>
    <property type="match status" value="1"/>
</dbReference>
<dbReference type="CDD" id="cd16393">
    <property type="entry name" value="SPO0J_N"/>
    <property type="match status" value="1"/>
</dbReference>
<protein>
    <submittedName>
        <fullName evidence="6">ParB/RepB/Spo0J family partition protein</fullName>
    </submittedName>
</protein>
<comment type="caution">
    <text evidence="6">The sequence shown here is derived from an EMBL/GenBank/DDBJ whole genome shotgun (WGS) entry which is preliminary data.</text>
</comment>
<evidence type="ECO:0000313" key="6">
    <source>
        <dbReference type="EMBL" id="MEK8089626.1"/>
    </source>
</evidence>
<dbReference type="Gene3D" id="3.90.1530.30">
    <property type="match status" value="1"/>
</dbReference>
<name>A0ABU9D9K3_9PROT</name>
<keyword evidence="3" id="KW-0238">DNA-binding</keyword>
<keyword evidence="7" id="KW-1185">Reference proteome</keyword>
<evidence type="ECO:0000256" key="1">
    <source>
        <dbReference type="ARBA" id="ARBA00006295"/>
    </source>
</evidence>
<dbReference type="Gene3D" id="1.10.10.2830">
    <property type="match status" value="1"/>
</dbReference>
<dbReference type="InterPro" id="IPR050336">
    <property type="entry name" value="Chromosome_partition/occlusion"/>
</dbReference>
<dbReference type="Pfam" id="PF23552">
    <property type="entry name" value="ParB_C"/>
    <property type="match status" value="1"/>
</dbReference>
<dbReference type="SMART" id="SM00470">
    <property type="entry name" value="ParB"/>
    <property type="match status" value="1"/>
</dbReference>
<comment type="similarity">
    <text evidence="1">Belongs to the ParB family.</text>
</comment>
<evidence type="ECO:0000313" key="7">
    <source>
        <dbReference type="Proteomes" id="UP001446205"/>
    </source>
</evidence>
<dbReference type="InterPro" id="IPR041468">
    <property type="entry name" value="HTH_ParB/Spo0J"/>
</dbReference>
<evidence type="ECO:0000259" key="5">
    <source>
        <dbReference type="SMART" id="SM00470"/>
    </source>
</evidence>
<dbReference type="Proteomes" id="UP001446205">
    <property type="component" value="Unassembled WGS sequence"/>
</dbReference>
<dbReference type="SUPFAM" id="SSF110849">
    <property type="entry name" value="ParB/Sulfiredoxin"/>
    <property type="match status" value="1"/>
</dbReference>
<dbReference type="EMBL" id="JBBPCO010000006">
    <property type="protein sequence ID" value="MEK8089626.1"/>
    <property type="molecule type" value="Genomic_DNA"/>
</dbReference>
<dbReference type="InterPro" id="IPR003115">
    <property type="entry name" value="ParB_N"/>
</dbReference>
<reference evidence="6 7" key="1">
    <citation type="submission" date="2024-04" db="EMBL/GenBank/DDBJ databases">
        <authorList>
            <person name="Abashina T."/>
            <person name="Shaikin A."/>
        </authorList>
    </citation>
    <scope>NUCLEOTIDE SEQUENCE [LARGE SCALE GENOMIC DNA]</scope>
    <source>
        <strain evidence="6 7">AAFK</strain>
    </source>
</reference>
<keyword evidence="2" id="KW-0159">Chromosome partition</keyword>
<comment type="function">
    <text evidence="4">Involved in chromosome partition. Localize to both poles of the predivisional cell following completion of DNA replication. Binds to the DNA origin of replication.</text>
</comment>
<sequence length="281" mass="30818">MKKSGLGRGLDALLGDSAAAGAREELRHIPLDLLSPGKYQPRTQMDPAALQDLAASIRAQGVMQPVVARPVGPDRFEIVAGERRWRAAQIAGLERIPALVRSIPDEQAMALALIENIQREDLNPIEEAQALNRLQTEFGLTHQHLAEQVGRSRASVTNMLRLLRLPASIRGGLETGQLSMGHARSLLTLPEALQLKVAQRVMGRGMSVRDTERLVQRLQGGDAPRQPASHDPNLRKLEEAMANALGARVRISQRGRKGRISIEYHSLDELDGVLARLQIEV</sequence>
<dbReference type="RefSeq" id="WP_341370680.1">
    <property type="nucleotide sequence ID" value="NZ_JBBPCO010000006.1"/>
</dbReference>
<dbReference type="PANTHER" id="PTHR33375:SF1">
    <property type="entry name" value="CHROMOSOME-PARTITIONING PROTEIN PARB-RELATED"/>
    <property type="match status" value="1"/>
</dbReference>
<dbReference type="PANTHER" id="PTHR33375">
    <property type="entry name" value="CHROMOSOME-PARTITIONING PROTEIN PARB-RELATED"/>
    <property type="match status" value="1"/>
</dbReference>
<proteinExistence type="inferred from homology"/>
<dbReference type="InterPro" id="IPR004437">
    <property type="entry name" value="ParB/RepB/Spo0J"/>
</dbReference>
<dbReference type="NCBIfam" id="TIGR00180">
    <property type="entry name" value="parB_part"/>
    <property type="match status" value="1"/>
</dbReference>
<dbReference type="Pfam" id="PF17762">
    <property type="entry name" value="HTH_ParB"/>
    <property type="match status" value="1"/>
</dbReference>
<feature type="domain" description="ParB-like N-terminal" evidence="5">
    <location>
        <begin position="27"/>
        <end position="117"/>
    </location>
</feature>
<evidence type="ECO:0000256" key="2">
    <source>
        <dbReference type="ARBA" id="ARBA00022829"/>
    </source>
</evidence>
<organism evidence="6 7">
    <name type="scientific">Thermithiobacillus plumbiphilus</name>
    <dbReference type="NCBI Taxonomy" id="1729899"/>
    <lineage>
        <taxon>Bacteria</taxon>
        <taxon>Pseudomonadati</taxon>
        <taxon>Pseudomonadota</taxon>
        <taxon>Acidithiobacillia</taxon>
        <taxon>Acidithiobacillales</taxon>
        <taxon>Thermithiobacillaceae</taxon>
        <taxon>Thermithiobacillus</taxon>
    </lineage>
</organism>
<gene>
    <name evidence="6" type="ORF">WOB96_07585</name>
</gene>
<evidence type="ECO:0000256" key="3">
    <source>
        <dbReference type="ARBA" id="ARBA00023125"/>
    </source>
</evidence>